<evidence type="ECO:0000313" key="1">
    <source>
        <dbReference type="EMBL" id="EPQ55097.1"/>
    </source>
</evidence>
<sequence>MPRRKSARSQFTAEEEGHVSRIFQWDLAVKQHTYCHAQAGVTSEENAQAHAEGKRLLQQTEPYKLWANGGNHVYHMSELPPEYFEVADFAATVPATPTQNPAERWMLVIVLLYAIQAYGKAIDDRFLRLTHEAGDRSRDLLIKRGMWDTTRFFNRPSGAGASAQPTSKVGPHLLLRRVRLTDDQTYEVADYIHSAMNGASYVLHPRTEGRDLLLDEASFEEQLVEILPQVY</sequence>
<keyword evidence="2" id="KW-1185">Reference proteome</keyword>
<evidence type="ECO:0000313" key="2">
    <source>
        <dbReference type="Proteomes" id="UP000030669"/>
    </source>
</evidence>
<dbReference type="KEGG" id="gtr:GLOTRDRAFT_129388"/>
<reference evidence="1 2" key="1">
    <citation type="journal article" date="2012" name="Science">
        <title>The Paleozoic origin of enzymatic lignin decomposition reconstructed from 31 fungal genomes.</title>
        <authorList>
            <person name="Floudas D."/>
            <person name="Binder M."/>
            <person name="Riley R."/>
            <person name="Barry K."/>
            <person name="Blanchette R.A."/>
            <person name="Henrissat B."/>
            <person name="Martinez A.T."/>
            <person name="Otillar R."/>
            <person name="Spatafora J.W."/>
            <person name="Yadav J.S."/>
            <person name="Aerts A."/>
            <person name="Benoit I."/>
            <person name="Boyd A."/>
            <person name="Carlson A."/>
            <person name="Copeland A."/>
            <person name="Coutinho P.M."/>
            <person name="de Vries R.P."/>
            <person name="Ferreira P."/>
            <person name="Findley K."/>
            <person name="Foster B."/>
            <person name="Gaskell J."/>
            <person name="Glotzer D."/>
            <person name="Gorecki P."/>
            <person name="Heitman J."/>
            <person name="Hesse C."/>
            <person name="Hori C."/>
            <person name="Igarashi K."/>
            <person name="Jurgens J.A."/>
            <person name="Kallen N."/>
            <person name="Kersten P."/>
            <person name="Kohler A."/>
            <person name="Kuees U."/>
            <person name="Kumar T.K.A."/>
            <person name="Kuo A."/>
            <person name="LaButti K."/>
            <person name="Larrondo L.F."/>
            <person name="Lindquist E."/>
            <person name="Ling A."/>
            <person name="Lombard V."/>
            <person name="Lucas S."/>
            <person name="Lundell T."/>
            <person name="Martin R."/>
            <person name="McLaughlin D.J."/>
            <person name="Morgenstern I."/>
            <person name="Morin E."/>
            <person name="Murat C."/>
            <person name="Nagy L.G."/>
            <person name="Nolan M."/>
            <person name="Ohm R.A."/>
            <person name="Patyshakuliyeva A."/>
            <person name="Rokas A."/>
            <person name="Ruiz-Duenas F.J."/>
            <person name="Sabat G."/>
            <person name="Salamov A."/>
            <person name="Samejima M."/>
            <person name="Schmutz J."/>
            <person name="Slot J.C."/>
            <person name="St John F."/>
            <person name="Stenlid J."/>
            <person name="Sun H."/>
            <person name="Sun S."/>
            <person name="Syed K."/>
            <person name="Tsang A."/>
            <person name="Wiebenga A."/>
            <person name="Young D."/>
            <person name="Pisabarro A."/>
            <person name="Eastwood D.C."/>
            <person name="Martin F."/>
            <person name="Cullen D."/>
            <person name="Grigoriev I.V."/>
            <person name="Hibbett D.S."/>
        </authorList>
    </citation>
    <scope>NUCLEOTIDE SEQUENCE [LARGE SCALE GENOMIC DNA]</scope>
    <source>
        <strain evidence="1 2">ATCC 11539</strain>
    </source>
</reference>
<dbReference type="GeneID" id="19301921"/>
<gene>
    <name evidence="1" type="ORF">GLOTRDRAFT_129388</name>
</gene>
<organism evidence="1 2">
    <name type="scientific">Gloeophyllum trabeum (strain ATCC 11539 / FP-39264 / Madison 617)</name>
    <name type="common">Brown rot fungus</name>
    <dbReference type="NCBI Taxonomy" id="670483"/>
    <lineage>
        <taxon>Eukaryota</taxon>
        <taxon>Fungi</taxon>
        <taxon>Dikarya</taxon>
        <taxon>Basidiomycota</taxon>
        <taxon>Agaricomycotina</taxon>
        <taxon>Agaricomycetes</taxon>
        <taxon>Gloeophyllales</taxon>
        <taxon>Gloeophyllaceae</taxon>
        <taxon>Gloeophyllum</taxon>
    </lineage>
</organism>
<dbReference type="Proteomes" id="UP000030669">
    <property type="component" value="Unassembled WGS sequence"/>
</dbReference>
<accession>S7Q6F9</accession>
<name>S7Q6F9_GLOTA</name>
<dbReference type="AlphaFoldDB" id="S7Q6F9"/>
<dbReference type="HOGENOM" id="CLU_1199928_0_0_1"/>
<proteinExistence type="predicted"/>
<dbReference type="RefSeq" id="XP_007866264.1">
    <property type="nucleotide sequence ID" value="XM_007868073.1"/>
</dbReference>
<dbReference type="EMBL" id="KB469302">
    <property type="protein sequence ID" value="EPQ55097.1"/>
    <property type="molecule type" value="Genomic_DNA"/>
</dbReference>
<protein>
    <submittedName>
        <fullName evidence="1">Uncharacterized protein</fullName>
    </submittedName>
</protein>